<feature type="domain" description="Ketopantoate reductase N-terminal" evidence="12">
    <location>
        <begin position="3"/>
        <end position="149"/>
    </location>
</feature>
<dbReference type="Pfam" id="PF08546">
    <property type="entry name" value="ApbA_C"/>
    <property type="match status" value="1"/>
</dbReference>
<keyword evidence="6 11" id="KW-0566">Pantothenate biosynthesis</keyword>
<accession>A0ABV1ET60</accession>
<evidence type="ECO:0000256" key="11">
    <source>
        <dbReference type="RuleBase" id="RU362068"/>
    </source>
</evidence>
<dbReference type="EMBL" id="JBBMFN010000001">
    <property type="protein sequence ID" value="MEQ2464278.1"/>
    <property type="molecule type" value="Genomic_DNA"/>
</dbReference>
<evidence type="ECO:0000256" key="3">
    <source>
        <dbReference type="ARBA" id="ARBA00007870"/>
    </source>
</evidence>
<organism evidence="14 15">
    <name type="scientific">Niallia hominis</name>
    <dbReference type="NCBI Taxonomy" id="3133173"/>
    <lineage>
        <taxon>Bacteria</taxon>
        <taxon>Bacillati</taxon>
        <taxon>Bacillota</taxon>
        <taxon>Bacilli</taxon>
        <taxon>Bacillales</taxon>
        <taxon>Bacillaceae</taxon>
        <taxon>Niallia</taxon>
    </lineage>
</organism>
<dbReference type="InterPro" id="IPR003710">
    <property type="entry name" value="ApbA"/>
</dbReference>
<dbReference type="Pfam" id="PF02558">
    <property type="entry name" value="ApbA"/>
    <property type="match status" value="1"/>
</dbReference>
<keyword evidence="8 11" id="KW-0560">Oxidoreductase</keyword>
<dbReference type="GO" id="GO:0008677">
    <property type="term" value="F:2-dehydropantoate 2-reductase activity"/>
    <property type="evidence" value="ECO:0007669"/>
    <property type="project" value="UniProtKB-EC"/>
</dbReference>
<evidence type="ECO:0000256" key="2">
    <source>
        <dbReference type="ARBA" id="ARBA00004994"/>
    </source>
</evidence>
<dbReference type="InterPro" id="IPR013328">
    <property type="entry name" value="6PGD_dom2"/>
</dbReference>
<reference evidence="14 15" key="1">
    <citation type="submission" date="2024-03" db="EMBL/GenBank/DDBJ databases">
        <title>Human intestinal bacterial collection.</title>
        <authorList>
            <person name="Pauvert C."/>
            <person name="Hitch T.C.A."/>
            <person name="Clavel T."/>
        </authorList>
    </citation>
    <scope>NUCLEOTIDE SEQUENCE [LARGE SCALE GENOMIC DNA]</scope>
    <source>
        <strain evidence="14 15">CLA-SR-H024</strain>
    </source>
</reference>
<evidence type="ECO:0000313" key="15">
    <source>
        <dbReference type="Proteomes" id="UP001465426"/>
    </source>
</evidence>
<dbReference type="InterPro" id="IPR013752">
    <property type="entry name" value="KPA_reductase"/>
</dbReference>
<evidence type="ECO:0000259" key="12">
    <source>
        <dbReference type="Pfam" id="PF02558"/>
    </source>
</evidence>
<dbReference type="Gene3D" id="3.40.50.720">
    <property type="entry name" value="NAD(P)-binding Rossmann-like Domain"/>
    <property type="match status" value="1"/>
</dbReference>
<evidence type="ECO:0000256" key="7">
    <source>
        <dbReference type="ARBA" id="ARBA00022857"/>
    </source>
</evidence>
<proteinExistence type="inferred from homology"/>
<gene>
    <name evidence="14" type="ORF">WMO63_01175</name>
</gene>
<keyword evidence="15" id="KW-1185">Reference proteome</keyword>
<dbReference type="InterPro" id="IPR013332">
    <property type="entry name" value="KPR_N"/>
</dbReference>
<dbReference type="PANTHER" id="PTHR43765:SF2">
    <property type="entry name" value="2-DEHYDROPANTOATE 2-REDUCTASE"/>
    <property type="match status" value="1"/>
</dbReference>
<dbReference type="Proteomes" id="UP001465426">
    <property type="component" value="Unassembled WGS sequence"/>
</dbReference>
<sequence>MKIGIIGAGAIGLLCAYQLKEKHDVTLYVRSPKQYELIKNKGIYYKVNEDKQSRTVEVRYFAEWDGAEDLTIVTVKQYQLAPIYEKMEILGSRIKAMCFLQNGMSHIETILESNIPNLMIGIVEHGAMKEDEQTVVHTGIGAIKLACVKGKVAEILLSLTTENNQAFPFINEPDYVTMMQKKLVVNSVVNSLTSILQVKNGQLLQNAYYYQVMSLFLEEVLEILSITKENRILYRDYCIEVIRNTALNKSSMLKDIEAGRPTEIDAILGYIVEKAKRKKISSPIAATVYLMIKGKERGREECLNA</sequence>
<feature type="domain" description="Ketopantoate reductase C-terminal" evidence="13">
    <location>
        <begin position="178"/>
        <end position="296"/>
    </location>
</feature>
<evidence type="ECO:0000256" key="1">
    <source>
        <dbReference type="ARBA" id="ARBA00002919"/>
    </source>
</evidence>
<evidence type="ECO:0000313" key="14">
    <source>
        <dbReference type="EMBL" id="MEQ2464278.1"/>
    </source>
</evidence>
<evidence type="ECO:0000256" key="8">
    <source>
        <dbReference type="ARBA" id="ARBA00023002"/>
    </source>
</evidence>
<comment type="pathway">
    <text evidence="2 11">Cofactor biosynthesis; (R)-pantothenate biosynthesis; (R)-pantoate from 3-methyl-2-oxobutanoate: step 2/2.</text>
</comment>
<evidence type="ECO:0000256" key="9">
    <source>
        <dbReference type="ARBA" id="ARBA00032024"/>
    </source>
</evidence>
<comment type="caution">
    <text evidence="14">The sequence shown here is derived from an EMBL/GenBank/DDBJ whole genome shotgun (WGS) entry which is preliminary data.</text>
</comment>
<comment type="similarity">
    <text evidence="3 11">Belongs to the ketopantoate reductase family.</text>
</comment>
<name>A0ABV1ET60_9BACI</name>
<evidence type="ECO:0000256" key="10">
    <source>
        <dbReference type="ARBA" id="ARBA00048793"/>
    </source>
</evidence>
<dbReference type="InterPro" id="IPR036291">
    <property type="entry name" value="NAD(P)-bd_dom_sf"/>
</dbReference>
<evidence type="ECO:0000259" key="13">
    <source>
        <dbReference type="Pfam" id="PF08546"/>
    </source>
</evidence>
<comment type="function">
    <text evidence="1 11">Catalyzes the NADPH-dependent reduction of ketopantoate into pantoic acid.</text>
</comment>
<dbReference type="NCBIfam" id="TIGR00745">
    <property type="entry name" value="apbA_panE"/>
    <property type="match status" value="1"/>
</dbReference>
<dbReference type="Gene3D" id="1.10.1040.10">
    <property type="entry name" value="N-(1-d-carboxylethyl)-l-norvaline Dehydrogenase, domain 2"/>
    <property type="match status" value="1"/>
</dbReference>
<keyword evidence="7 11" id="KW-0521">NADP</keyword>
<dbReference type="SUPFAM" id="SSF51735">
    <property type="entry name" value="NAD(P)-binding Rossmann-fold domains"/>
    <property type="match status" value="1"/>
</dbReference>
<evidence type="ECO:0000256" key="6">
    <source>
        <dbReference type="ARBA" id="ARBA00022655"/>
    </source>
</evidence>
<protein>
    <recommendedName>
        <fullName evidence="5 11">2-dehydropantoate 2-reductase</fullName>
        <ecNumber evidence="4 11">1.1.1.169</ecNumber>
    </recommendedName>
    <alternativeName>
        <fullName evidence="9 11">Ketopantoate reductase</fullName>
    </alternativeName>
</protein>
<dbReference type="SUPFAM" id="SSF48179">
    <property type="entry name" value="6-phosphogluconate dehydrogenase C-terminal domain-like"/>
    <property type="match status" value="1"/>
</dbReference>
<comment type="catalytic activity">
    <reaction evidence="10 11">
        <text>(R)-pantoate + NADP(+) = 2-dehydropantoate + NADPH + H(+)</text>
        <dbReference type="Rhea" id="RHEA:16233"/>
        <dbReference type="ChEBI" id="CHEBI:11561"/>
        <dbReference type="ChEBI" id="CHEBI:15378"/>
        <dbReference type="ChEBI" id="CHEBI:15980"/>
        <dbReference type="ChEBI" id="CHEBI:57783"/>
        <dbReference type="ChEBI" id="CHEBI:58349"/>
        <dbReference type="EC" id="1.1.1.169"/>
    </reaction>
</comment>
<dbReference type="PANTHER" id="PTHR43765">
    <property type="entry name" value="2-DEHYDROPANTOATE 2-REDUCTASE-RELATED"/>
    <property type="match status" value="1"/>
</dbReference>
<dbReference type="InterPro" id="IPR008927">
    <property type="entry name" value="6-PGluconate_DH-like_C_sf"/>
</dbReference>
<dbReference type="EC" id="1.1.1.169" evidence="4 11"/>
<dbReference type="RefSeq" id="WP_235251182.1">
    <property type="nucleotide sequence ID" value="NZ_JBBMFN010000001.1"/>
</dbReference>
<evidence type="ECO:0000256" key="4">
    <source>
        <dbReference type="ARBA" id="ARBA00013014"/>
    </source>
</evidence>
<dbReference type="InterPro" id="IPR050838">
    <property type="entry name" value="Ketopantoate_reductase"/>
</dbReference>
<evidence type="ECO:0000256" key="5">
    <source>
        <dbReference type="ARBA" id="ARBA00019465"/>
    </source>
</evidence>